<accession>A0ABW0MDT5</accession>
<sequence>MLFIDRRDYKKGALSRAIAAQASAFYDRLFSAAILPDFRGENRQITGHGISAGSISRKAAKQKASILPYAYPNIAYKRGYIEHIL</sequence>
<dbReference type="RefSeq" id="WP_378998263.1">
    <property type="nucleotide sequence ID" value="NZ_JBHSMT010000026.1"/>
</dbReference>
<gene>
    <name evidence="1" type="ORF">ACFPM8_14470</name>
</gene>
<reference evidence="2" key="1">
    <citation type="journal article" date="2019" name="Int. J. Syst. Evol. Microbiol.">
        <title>The Global Catalogue of Microorganisms (GCM) 10K type strain sequencing project: providing services to taxonomists for standard genome sequencing and annotation.</title>
        <authorList>
            <consortium name="The Broad Institute Genomics Platform"/>
            <consortium name="The Broad Institute Genome Sequencing Center for Infectious Disease"/>
            <person name="Wu L."/>
            <person name="Ma J."/>
        </authorList>
    </citation>
    <scope>NUCLEOTIDE SEQUENCE [LARGE SCALE GENOMIC DNA]</scope>
    <source>
        <strain evidence="2">JCM 17066</strain>
    </source>
</reference>
<evidence type="ECO:0000313" key="1">
    <source>
        <dbReference type="EMBL" id="MFC5475163.1"/>
    </source>
</evidence>
<name>A0ABW0MDT5_9BURK</name>
<dbReference type="Proteomes" id="UP001596045">
    <property type="component" value="Unassembled WGS sequence"/>
</dbReference>
<evidence type="ECO:0000313" key="2">
    <source>
        <dbReference type="Proteomes" id="UP001596045"/>
    </source>
</evidence>
<dbReference type="EMBL" id="JBHSMT010000026">
    <property type="protein sequence ID" value="MFC5475163.1"/>
    <property type="molecule type" value="Genomic_DNA"/>
</dbReference>
<organism evidence="1 2">
    <name type="scientific">Paraherbaspirillum soli</name>
    <dbReference type="NCBI Taxonomy" id="631222"/>
    <lineage>
        <taxon>Bacteria</taxon>
        <taxon>Pseudomonadati</taxon>
        <taxon>Pseudomonadota</taxon>
        <taxon>Betaproteobacteria</taxon>
        <taxon>Burkholderiales</taxon>
        <taxon>Oxalobacteraceae</taxon>
        <taxon>Paraherbaspirillum</taxon>
    </lineage>
</organism>
<protein>
    <submittedName>
        <fullName evidence="1">Uncharacterized protein</fullName>
    </submittedName>
</protein>
<comment type="caution">
    <text evidence="1">The sequence shown here is derived from an EMBL/GenBank/DDBJ whole genome shotgun (WGS) entry which is preliminary data.</text>
</comment>
<keyword evidence="2" id="KW-1185">Reference proteome</keyword>
<proteinExistence type="predicted"/>